<dbReference type="InterPro" id="IPR006597">
    <property type="entry name" value="Sel1-like"/>
</dbReference>
<proteinExistence type="predicted"/>
<dbReference type="RefSeq" id="WP_235615127.1">
    <property type="nucleotide sequence ID" value="NZ_MARB01000004.1"/>
</dbReference>
<keyword evidence="3" id="KW-1185">Reference proteome</keyword>
<comment type="caution">
    <text evidence="2">The sequence shown here is derived from an EMBL/GenBank/DDBJ whole genome shotgun (WGS) entry which is preliminary data.</text>
</comment>
<evidence type="ECO:0000313" key="3">
    <source>
        <dbReference type="Proteomes" id="UP000094769"/>
    </source>
</evidence>
<name>A0A7Z0VNU4_9GAMM</name>
<dbReference type="InterPro" id="IPR011990">
    <property type="entry name" value="TPR-like_helical_dom_sf"/>
</dbReference>
<dbReference type="Pfam" id="PF08238">
    <property type="entry name" value="Sel1"/>
    <property type="match status" value="1"/>
</dbReference>
<protein>
    <submittedName>
        <fullName evidence="2">Sel1 repeat protein</fullName>
    </submittedName>
</protein>
<gene>
    <name evidence="2" type="ORF">CODIS_09780</name>
</gene>
<evidence type="ECO:0000256" key="1">
    <source>
        <dbReference type="SAM" id="SignalP"/>
    </source>
</evidence>
<sequence>MNIHPRLKFTLLLLGMLPGLIALNGCSTTPDSAQMDETAAILKEAHRAYNIKAYKKVFQLIFPLAAAGNDKAQYALGYLFYHGLGVEKSDRQAMHWIQQAAAQGNKKAQRALIPNN</sequence>
<dbReference type="Proteomes" id="UP000094769">
    <property type="component" value="Unassembled WGS sequence"/>
</dbReference>
<organism evidence="2 3">
    <name type="scientific">Candidatus Thiodiazotropha endolucinida</name>
    <dbReference type="NCBI Taxonomy" id="1655433"/>
    <lineage>
        <taxon>Bacteria</taxon>
        <taxon>Pseudomonadati</taxon>
        <taxon>Pseudomonadota</taxon>
        <taxon>Gammaproteobacteria</taxon>
        <taxon>Chromatiales</taxon>
        <taxon>Sedimenticolaceae</taxon>
        <taxon>Candidatus Thiodiazotropha</taxon>
    </lineage>
</organism>
<dbReference type="AlphaFoldDB" id="A0A7Z0VNU4"/>
<dbReference type="EMBL" id="MARB01000004">
    <property type="protein sequence ID" value="ODJ88883.1"/>
    <property type="molecule type" value="Genomic_DNA"/>
</dbReference>
<feature type="signal peptide" evidence="1">
    <location>
        <begin position="1"/>
        <end position="22"/>
    </location>
</feature>
<dbReference type="SMART" id="SM00671">
    <property type="entry name" value="SEL1"/>
    <property type="match status" value="1"/>
</dbReference>
<accession>A0A7Z0VNU4</accession>
<dbReference type="Gene3D" id="1.25.40.10">
    <property type="entry name" value="Tetratricopeptide repeat domain"/>
    <property type="match status" value="1"/>
</dbReference>
<evidence type="ECO:0000313" key="2">
    <source>
        <dbReference type="EMBL" id="ODJ88883.1"/>
    </source>
</evidence>
<feature type="chain" id="PRO_5031466365" evidence="1">
    <location>
        <begin position="23"/>
        <end position="116"/>
    </location>
</feature>
<reference evidence="2 3" key="1">
    <citation type="submission" date="2016-06" db="EMBL/GenBank/DDBJ databases">
        <title>Genome sequence of endosymbiont of Candidatus Endolucinida thiodiazotropha.</title>
        <authorList>
            <person name="Poehlein A."/>
            <person name="Koenig S."/>
            <person name="Heiden S.E."/>
            <person name="Thuermer A."/>
            <person name="Voget S."/>
            <person name="Daniel R."/>
            <person name="Markert S."/>
            <person name="Gros O."/>
            <person name="Schweder T."/>
        </authorList>
    </citation>
    <scope>NUCLEOTIDE SEQUENCE [LARGE SCALE GENOMIC DNA]</scope>
    <source>
        <strain evidence="2 3">COS</strain>
    </source>
</reference>
<keyword evidence="1" id="KW-0732">Signal</keyword>
<dbReference type="SUPFAM" id="SSF81901">
    <property type="entry name" value="HCP-like"/>
    <property type="match status" value="1"/>
</dbReference>